<dbReference type="Gene3D" id="1.20.120.350">
    <property type="entry name" value="Voltage-gated potassium channels. Chain C"/>
    <property type="match status" value="4"/>
</dbReference>
<evidence type="ECO:0000256" key="16">
    <source>
        <dbReference type="SAM" id="Phobius"/>
    </source>
</evidence>
<dbReference type="InterPro" id="IPR002077">
    <property type="entry name" value="VDCCAlpha1"/>
</dbReference>
<feature type="transmembrane region" description="Helical" evidence="16">
    <location>
        <begin position="957"/>
        <end position="979"/>
    </location>
</feature>
<evidence type="ECO:0000313" key="21">
    <source>
        <dbReference type="RefSeq" id="XP_065657249.1"/>
    </source>
</evidence>
<keyword evidence="20" id="KW-1185">Reference proteome</keyword>
<feature type="transmembrane region" description="Helical" evidence="16">
    <location>
        <begin position="603"/>
        <end position="631"/>
    </location>
</feature>
<evidence type="ECO:0000256" key="8">
    <source>
        <dbReference type="ARBA" id="ARBA00022837"/>
    </source>
</evidence>
<keyword evidence="8 15" id="KW-0106">Calcium</keyword>
<evidence type="ECO:0000256" key="12">
    <source>
        <dbReference type="ARBA" id="ARBA00023136"/>
    </source>
</evidence>
<feature type="transmembrane region" description="Helical" evidence="16">
    <location>
        <begin position="92"/>
        <end position="111"/>
    </location>
</feature>
<keyword evidence="6" id="KW-0479">Metal-binding</keyword>
<dbReference type="Pfam" id="PF00520">
    <property type="entry name" value="Ion_trans"/>
    <property type="match status" value="4"/>
</dbReference>
<keyword evidence="3 15" id="KW-0109">Calcium transport</keyword>
<dbReference type="InterPro" id="IPR014873">
    <property type="entry name" value="VDCC_a1su_IQ"/>
</dbReference>
<dbReference type="Gene3D" id="6.10.250.2180">
    <property type="match status" value="1"/>
</dbReference>
<protein>
    <submittedName>
        <fullName evidence="21">Probable voltage-dependent N-type calcium channel subunit alpha-1B isoform X6</fullName>
    </submittedName>
</protein>
<evidence type="ECO:0000259" key="19">
    <source>
        <dbReference type="Pfam" id="PF16905"/>
    </source>
</evidence>
<feature type="transmembrane region" description="Helical" evidence="16">
    <location>
        <begin position="1140"/>
        <end position="1158"/>
    </location>
</feature>
<evidence type="ECO:0000256" key="7">
    <source>
        <dbReference type="ARBA" id="ARBA00022737"/>
    </source>
</evidence>
<keyword evidence="13" id="KW-0325">Glycoprotein</keyword>
<dbReference type="InterPro" id="IPR005821">
    <property type="entry name" value="Ion_trans_dom"/>
</dbReference>
<feature type="transmembrane region" description="Helical" evidence="16">
    <location>
        <begin position="564"/>
        <end position="583"/>
    </location>
</feature>
<feature type="domain" description="Voltage-dependent calcium channel alpha-1 subunit IQ" evidence="18">
    <location>
        <begin position="1428"/>
        <end position="1499"/>
    </location>
</feature>
<keyword evidence="10 16" id="KW-1133">Transmembrane helix</keyword>
<dbReference type="RefSeq" id="XP_065657249.1">
    <property type="nucleotide sequence ID" value="XM_065801177.1"/>
</dbReference>
<dbReference type="InterPro" id="IPR050599">
    <property type="entry name" value="VDCC_alpha-1_subunit"/>
</dbReference>
<keyword evidence="9 15" id="KW-0851">Voltage-gated channel</keyword>
<dbReference type="InterPro" id="IPR027359">
    <property type="entry name" value="Volt_channel_dom_sf"/>
</dbReference>
<evidence type="ECO:0000256" key="4">
    <source>
        <dbReference type="ARBA" id="ARBA00022673"/>
    </source>
</evidence>
<dbReference type="Gene3D" id="1.10.287.70">
    <property type="match status" value="4"/>
</dbReference>
<keyword evidence="2" id="KW-0813">Transport</keyword>
<feature type="transmembrane region" description="Helical" evidence="16">
    <location>
        <begin position="182"/>
        <end position="204"/>
    </location>
</feature>
<evidence type="ECO:0000256" key="6">
    <source>
        <dbReference type="ARBA" id="ARBA00022723"/>
    </source>
</evidence>
<feature type="transmembrane region" description="Helical" evidence="16">
    <location>
        <begin position="517"/>
        <end position="543"/>
    </location>
</feature>
<feature type="transmembrane region" description="Helical" evidence="16">
    <location>
        <begin position="290"/>
        <end position="314"/>
    </location>
</feature>
<evidence type="ECO:0000256" key="1">
    <source>
        <dbReference type="ARBA" id="ARBA00004141"/>
    </source>
</evidence>
<dbReference type="InterPro" id="IPR031649">
    <property type="entry name" value="GPHH_dom"/>
</dbReference>
<dbReference type="PANTHER" id="PTHR45628">
    <property type="entry name" value="VOLTAGE-DEPENDENT CALCIUM CHANNEL TYPE A SUBUNIT ALPHA-1"/>
    <property type="match status" value="1"/>
</dbReference>
<feature type="transmembrane region" description="Helical" evidence="16">
    <location>
        <begin position="123"/>
        <end position="140"/>
    </location>
</feature>
<feature type="domain" description="Ion transport" evidence="17">
    <location>
        <begin position="52"/>
        <end position="324"/>
    </location>
</feature>
<feature type="transmembrane region" description="Helical" evidence="16">
    <location>
        <begin position="1318"/>
        <end position="1341"/>
    </location>
</feature>
<feature type="transmembrane region" description="Helical" evidence="16">
    <location>
        <begin position="1223"/>
        <end position="1247"/>
    </location>
</feature>
<dbReference type="SUPFAM" id="SSF47473">
    <property type="entry name" value="EF-hand"/>
    <property type="match status" value="1"/>
</dbReference>
<evidence type="ECO:0000256" key="3">
    <source>
        <dbReference type="ARBA" id="ARBA00022568"/>
    </source>
</evidence>
<evidence type="ECO:0000256" key="11">
    <source>
        <dbReference type="ARBA" id="ARBA00023065"/>
    </source>
</evidence>
<dbReference type="GeneID" id="101237519"/>
<evidence type="ECO:0000256" key="9">
    <source>
        <dbReference type="ARBA" id="ARBA00022882"/>
    </source>
</evidence>
<reference evidence="21" key="1">
    <citation type="submission" date="2025-08" db="UniProtKB">
        <authorList>
            <consortium name="RefSeq"/>
        </authorList>
    </citation>
    <scope>IDENTIFICATION</scope>
</reference>
<feature type="transmembrane region" description="Helical" evidence="16">
    <location>
        <begin position="435"/>
        <end position="458"/>
    </location>
</feature>
<feature type="transmembrane region" description="Helical" evidence="16">
    <location>
        <begin position="470"/>
        <end position="492"/>
    </location>
</feature>
<feature type="transmembrane region" description="Helical" evidence="16">
    <location>
        <begin position="1079"/>
        <end position="1097"/>
    </location>
</feature>
<dbReference type="Pfam" id="PF16905">
    <property type="entry name" value="GPHH"/>
    <property type="match status" value="1"/>
</dbReference>
<feature type="transmembrane region" description="Helical" evidence="16">
    <location>
        <begin position="891"/>
        <end position="910"/>
    </location>
</feature>
<feature type="transmembrane region" description="Helical" evidence="16">
    <location>
        <begin position="1109"/>
        <end position="1131"/>
    </location>
</feature>
<keyword evidence="14" id="KW-0407">Ion channel</keyword>
<keyword evidence="12 16" id="KW-0472">Membrane</keyword>
<feature type="transmembrane region" description="Helical" evidence="16">
    <location>
        <begin position="755"/>
        <end position="774"/>
    </location>
</feature>
<feature type="domain" description="Ion transport" evidence="17">
    <location>
        <begin position="754"/>
        <end position="1030"/>
    </location>
</feature>
<dbReference type="SUPFAM" id="SSF81324">
    <property type="entry name" value="Voltage-gated potassium channels"/>
    <property type="match status" value="4"/>
</dbReference>
<evidence type="ECO:0000256" key="5">
    <source>
        <dbReference type="ARBA" id="ARBA00022692"/>
    </source>
</evidence>
<feature type="domain" description="Ion transport" evidence="17">
    <location>
        <begin position="1078"/>
        <end position="1352"/>
    </location>
</feature>
<dbReference type="PRINTS" id="PR00167">
    <property type="entry name" value="CACHANNEL"/>
</dbReference>
<evidence type="ECO:0000313" key="20">
    <source>
        <dbReference type="Proteomes" id="UP001652625"/>
    </source>
</evidence>
<evidence type="ECO:0000256" key="13">
    <source>
        <dbReference type="ARBA" id="ARBA00023180"/>
    </source>
</evidence>
<evidence type="ECO:0000259" key="18">
    <source>
        <dbReference type="Pfam" id="PF08763"/>
    </source>
</evidence>
<feature type="transmembrane region" description="Helical" evidence="16">
    <location>
        <begin position="394"/>
        <end position="415"/>
    </location>
</feature>
<evidence type="ECO:0000256" key="14">
    <source>
        <dbReference type="ARBA" id="ARBA00023303"/>
    </source>
</evidence>
<evidence type="ECO:0000256" key="15">
    <source>
        <dbReference type="RuleBase" id="RU003808"/>
    </source>
</evidence>
<evidence type="ECO:0000259" key="17">
    <source>
        <dbReference type="Pfam" id="PF00520"/>
    </source>
</evidence>
<feature type="transmembrane region" description="Helical" evidence="16">
    <location>
        <begin position="53"/>
        <end position="71"/>
    </location>
</feature>
<comment type="subcellular location">
    <subcellularLocation>
        <location evidence="1 15">Membrane</location>
        <topology evidence="1 15">Multi-pass membrane protein</topology>
    </subcellularLocation>
</comment>
<sequence length="1505" mass="174533">MDSSLQIDIKNSKIDEEPVTFGNENLYPKNHLCFLTPTNRFRMLCVAVLKSKPFEFLIIFTTLLNCVVMALNTPQPNSDRNAIDKTLDHIDVYILGIFCLEAFLKIISQGLFMHKYSYLRNPWNILDIMIIATGVLTQVIRNNSIWLKYIKLVRIFRPLKFLAKFESLHVLLATIIKSLALLFHVCIFTCFVISMYAIIGMSFLKGKFHYTCFWDSTNEIWKKEYLCGSNGNQCPKNTTCRRFWLGPNGGAISFDNFIISCITVFVCITCEGWTNIMYKTFEVADNLGNYFWIYYYTLEIIGAFIIMNLVRGVLSGGFSKQRSRISIRNFLISKRESKIKQISVKYVNWIDEAEKVLAKEAEKKLEKKRRDIRFPFLSKFVAFNSGIRTTLKKILLLPFFYWLMMFLTFLNALILVVQHYKQPQWVTDIKDVAQLVFMVFFLLEVILKLYALGLQLYFAKLSDKFEFVVMTLWLVDFFLLKYAGVNFSFFVLHQLQLFRLFQRTNIWESLKKLKTSIFASLSSVLNLILLLFVFAVIFALFGMNFFGGVFYNIIPKPRTSFDDFFNSLMVVFQIMMGEGWNYVMYDAIKANGGANKPLALLSSLYFIILNIVGKYVLINIFLAIAIDNILLAENQSKKFISTKKKALSLLKKKHKKFTKKEKTSQNKTRPKKYFHKRKSVTAKKSAIATLHNIETPDNPSYDKDFIKDEHQNNVINDNEVLQQNLEKFVETNTLFICFPNNPLRKIVHKIVNAQSFNNLTLFFIIVSSGMLSLEDATNPEAKINKILIYFDIVFTVYFTFEVLLKVINFGFCFNSGAYCREIWNCFDLFILLANIISVILSLSETKSGVKWFLKILRFLRAFRCLRSVNKLPKLKLIINCIGSSIKNASGIMAAIVQSIFIFAVMGVQLFNGKLNYCTDESMTKKEDCSGFFISFDDHNYNLPVEKKREWFIDDFNFNHIGVALLSLISSSSGSGWPILMQSGIDSEGVDEGPLKNNKIWLSLYFIAFLITMSFFFINLFIGMIVYTFKKNSGKIEGELDRNSKICLDFVLKSKPQPCFMPKDVKSLKYKVWKLIESRFWNYFIVFIVLLNSAALLVEFDEQPCLYEEILEFISYVALFVFFLEAGIKIFAFRQNYFKDLWNLFDLLIVILGIIGFALDVDIKNCKSGYLQQDPSFSRIQPSFDTNIFSFFRVLRFIKLMQRVRPIRILIWTFLKSLQAFPHLGVLIFFVFYIYAVIGMQLFALISISHNDGENKRWLYINKYNNFRTFLSSLQVLFEVASGDNWPNIMMACINGAKCDNKLRAVQLDKMLFCGSDAAYFYFISFILFCYYLMLNLILAVIMDNFAYLTEDTSKLGPQHLDEVVMVWSNFDPRATGRIKHTEVIQLLKEMMPPVGLGPHCIKIVAYKRLVQMNMILYDDGSVDYTGFFFALVRTALNIYTKNANLQINNDAIRNMLLSIWPKITKRTLDLVIPRPPRNAKQMTIGKLYAAKLIVYNYRNIVQSKV</sequence>
<feature type="domain" description="Voltage-dependent L-type calcium channel IQ-associated" evidence="19">
    <location>
        <begin position="1364"/>
        <end position="1414"/>
    </location>
</feature>
<keyword evidence="7" id="KW-0677">Repeat</keyword>
<feature type="transmembrane region" description="Helical" evidence="16">
    <location>
        <begin position="257"/>
        <end position="278"/>
    </location>
</feature>
<keyword evidence="4 15" id="KW-0107">Calcium channel</keyword>
<feature type="transmembrane region" description="Helical" evidence="16">
    <location>
        <begin position="999"/>
        <end position="1026"/>
    </location>
</feature>
<evidence type="ECO:0000256" key="2">
    <source>
        <dbReference type="ARBA" id="ARBA00022448"/>
    </source>
</evidence>
<gene>
    <name evidence="21" type="primary">LOC101237519</name>
</gene>
<accession>A0ABM4C6N7</accession>
<feature type="transmembrane region" description="Helical" evidence="16">
    <location>
        <begin position="786"/>
        <end position="804"/>
    </location>
</feature>
<comment type="similarity">
    <text evidence="15">Belongs to the calcium channel alpha-1 subunit (TC 1.A.1.11) family.</text>
</comment>
<keyword evidence="11" id="KW-0406">Ion transport</keyword>
<dbReference type="Gene3D" id="6.10.250.2500">
    <property type="match status" value="1"/>
</dbReference>
<evidence type="ECO:0000256" key="10">
    <source>
        <dbReference type="ARBA" id="ARBA00022989"/>
    </source>
</evidence>
<keyword evidence="5 16" id="KW-0812">Transmembrane</keyword>
<name>A0ABM4C6N7_HYDVU</name>
<feature type="domain" description="Ion transport" evidence="17">
    <location>
        <begin position="398"/>
        <end position="634"/>
    </location>
</feature>
<dbReference type="PANTHER" id="PTHR45628:SF7">
    <property type="entry name" value="VOLTAGE-DEPENDENT CALCIUM CHANNEL TYPE A SUBUNIT ALPHA-1"/>
    <property type="match status" value="1"/>
</dbReference>
<dbReference type="Pfam" id="PF08763">
    <property type="entry name" value="Ca_chan_IQ"/>
    <property type="match status" value="1"/>
</dbReference>
<dbReference type="Proteomes" id="UP001652625">
    <property type="component" value="Chromosome 07"/>
</dbReference>
<feature type="transmembrane region" description="Helical" evidence="16">
    <location>
        <begin position="825"/>
        <end position="843"/>
    </location>
</feature>
<dbReference type="InterPro" id="IPR011992">
    <property type="entry name" value="EF-hand-dom_pair"/>
</dbReference>
<organism evidence="20 21">
    <name type="scientific">Hydra vulgaris</name>
    <name type="common">Hydra</name>
    <name type="synonym">Hydra attenuata</name>
    <dbReference type="NCBI Taxonomy" id="6087"/>
    <lineage>
        <taxon>Eukaryota</taxon>
        <taxon>Metazoa</taxon>
        <taxon>Cnidaria</taxon>
        <taxon>Hydrozoa</taxon>
        <taxon>Hydroidolina</taxon>
        <taxon>Anthoathecata</taxon>
        <taxon>Aplanulata</taxon>
        <taxon>Hydridae</taxon>
        <taxon>Hydra</taxon>
    </lineage>
</organism>
<proteinExistence type="inferred from homology"/>